<feature type="chain" id="PRO_5045165027" evidence="2">
    <location>
        <begin position="20"/>
        <end position="190"/>
    </location>
</feature>
<keyword evidence="2" id="KW-0732">Signal</keyword>
<protein>
    <submittedName>
        <fullName evidence="3">Uncharacterized protein</fullName>
    </submittedName>
</protein>
<evidence type="ECO:0000313" key="4">
    <source>
        <dbReference type="Proteomes" id="UP000609874"/>
    </source>
</evidence>
<dbReference type="EMBL" id="JACSQD010000007">
    <property type="protein sequence ID" value="MBD7996556.1"/>
    <property type="molecule type" value="Genomic_DNA"/>
</dbReference>
<feature type="region of interest" description="Disordered" evidence="1">
    <location>
        <begin position="65"/>
        <end position="111"/>
    </location>
</feature>
<organism evidence="3 4">
    <name type="scientific">Arthrobacter gallicola</name>
    <dbReference type="NCBI Taxonomy" id="2762225"/>
    <lineage>
        <taxon>Bacteria</taxon>
        <taxon>Bacillati</taxon>
        <taxon>Actinomycetota</taxon>
        <taxon>Actinomycetes</taxon>
        <taxon>Micrococcales</taxon>
        <taxon>Micrococcaceae</taxon>
        <taxon>Arthrobacter</taxon>
    </lineage>
</organism>
<accession>A0ABR8UWT3</accession>
<evidence type="ECO:0000313" key="3">
    <source>
        <dbReference type="EMBL" id="MBD7996556.1"/>
    </source>
</evidence>
<feature type="compositionally biased region" description="Low complexity" evidence="1">
    <location>
        <begin position="31"/>
        <end position="40"/>
    </location>
</feature>
<comment type="caution">
    <text evidence="3">The sequence shown here is derived from an EMBL/GenBank/DDBJ whole genome shotgun (WGS) entry which is preliminary data.</text>
</comment>
<evidence type="ECO:0000256" key="2">
    <source>
        <dbReference type="SAM" id="SignalP"/>
    </source>
</evidence>
<proteinExistence type="predicted"/>
<reference evidence="3 4" key="1">
    <citation type="submission" date="2020-08" db="EMBL/GenBank/DDBJ databases">
        <title>A Genomic Blueprint of the Chicken Gut Microbiome.</title>
        <authorList>
            <person name="Gilroy R."/>
            <person name="Ravi A."/>
            <person name="Getino M."/>
            <person name="Pursley I."/>
            <person name="Horton D.L."/>
            <person name="Alikhan N.-F."/>
            <person name="Baker D."/>
            <person name="Gharbi K."/>
            <person name="Hall N."/>
            <person name="Watson M."/>
            <person name="Adriaenssens E.M."/>
            <person name="Foster-Nyarko E."/>
            <person name="Jarju S."/>
            <person name="Secka A."/>
            <person name="Antonio M."/>
            <person name="Oren A."/>
            <person name="Chaudhuri R."/>
            <person name="La Ragione R.M."/>
            <person name="Hildebrand F."/>
            <person name="Pallen M.J."/>
        </authorList>
    </citation>
    <scope>NUCLEOTIDE SEQUENCE [LARGE SCALE GENOMIC DNA]</scope>
    <source>
        <strain evidence="3 4">Sa2CUA1</strain>
    </source>
</reference>
<keyword evidence="4" id="KW-1185">Reference proteome</keyword>
<evidence type="ECO:0000256" key="1">
    <source>
        <dbReference type="SAM" id="MobiDB-lite"/>
    </source>
</evidence>
<sequence>MRRPDPRSLGVLAAVIVLAAGSGGTPPPAAPAAGPGVGSPELSAAEIASGQQELVRAVMTGFGSPGWTDVDGTPYTDTPAGPAPRLTPCSADGPGPRPHKLTTTFTGPPPAAAERARDQAQQALKSAGTEMLSALTPGPGAPPETDFTFFGTYAGSTVRYSVNEYRQLLEISSRCSPGLGLAQLKLDFLQ</sequence>
<dbReference type="Proteomes" id="UP000609874">
    <property type="component" value="Unassembled WGS sequence"/>
</dbReference>
<name>A0ABR8UWT3_9MICC</name>
<dbReference type="RefSeq" id="WP_191808831.1">
    <property type="nucleotide sequence ID" value="NZ_JACSQD010000007.1"/>
</dbReference>
<feature type="signal peptide" evidence="2">
    <location>
        <begin position="1"/>
        <end position="19"/>
    </location>
</feature>
<feature type="region of interest" description="Disordered" evidence="1">
    <location>
        <begin position="21"/>
        <end position="41"/>
    </location>
</feature>
<gene>
    <name evidence="3" type="ORF">H9639_14745</name>
</gene>